<dbReference type="AlphaFoldDB" id="X6MMC4"/>
<evidence type="ECO:0000313" key="4">
    <source>
        <dbReference type="Proteomes" id="UP000023152"/>
    </source>
</evidence>
<keyword evidence="2" id="KW-1133">Transmembrane helix</keyword>
<comment type="caution">
    <text evidence="3">The sequence shown here is derived from an EMBL/GenBank/DDBJ whole genome shotgun (WGS) entry which is preliminary data.</text>
</comment>
<keyword evidence="2" id="KW-0812">Transmembrane</keyword>
<name>X6MMC4_RETFI</name>
<dbReference type="EMBL" id="ASPP01019574">
    <property type="protein sequence ID" value="ETO14989.1"/>
    <property type="molecule type" value="Genomic_DNA"/>
</dbReference>
<keyword evidence="2" id="KW-0472">Membrane</keyword>
<feature type="transmembrane region" description="Helical" evidence="2">
    <location>
        <begin position="31"/>
        <end position="48"/>
    </location>
</feature>
<reference evidence="3 4" key="1">
    <citation type="journal article" date="2013" name="Curr. Biol.">
        <title>The Genome of the Foraminiferan Reticulomyxa filosa.</title>
        <authorList>
            <person name="Glockner G."/>
            <person name="Hulsmann N."/>
            <person name="Schleicher M."/>
            <person name="Noegel A.A."/>
            <person name="Eichinger L."/>
            <person name="Gallinger C."/>
            <person name="Pawlowski J."/>
            <person name="Sierra R."/>
            <person name="Euteneuer U."/>
            <person name="Pillet L."/>
            <person name="Moustafa A."/>
            <person name="Platzer M."/>
            <person name="Groth M."/>
            <person name="Szafranski K."/>
            <person name="Schliwa M."/>
        </authorList>
    </citation>
    <scope>NUCLEOTIDE SEQUENCE [LARGE SCALE GENOMIC DNA]</scope>
</reference>
<feature type="non-terminal residue" evidence="3">
    <location>
        <position position="1"/>
    </location>
</feature>
<dbReference type="Proteomes" id="UP000023152">
    <property type="component" value="Unassembled WGS sequence"/>
</dbReference>
<evidence type="ECO:0000256" key="2">
    <source>
        <dbReference type="SAM" id="Phobius"/>
    </source>
</evidence>
<protein>
    <submittedName>
        <fullName evidence="3">Uncharacterized protein</fullName>
    </submittedName>
</protein>
<evidence type="ECO:0000313" key="3">
    <source>
        <dbReference type="EMBL" id="ETO14989.1"/>
    </source>
</evidence>
<keyword evidence="4" id="KW-1185">Reference proteome</keyword>
<gene>
    <name evidence="3" type="ORF">RFI_22379</name>
</gene>
<feature type="region of interest" description="Disordered" evidence="1">
    <location>
        <begin position="94"/>
        <end position="115"/>
    </location>
</feature>
<evidence type="ECO:0000256" key="1">
    <source>
        <dbReference type="SAM" id="MobiDB-lite"/>
    </source>
</evidence>
<sequence length="115" mass="13733">PRPVCPKKIKNLQRKILGLKPPRIQNKIKEFVSFVFFIFIFLSNDYLINKCMSLFDFFKIKNYFNLWGKFGGKKSGKIMGKKGGILKKEKKLEMKKKKKIKKRQCEKKKKKDEKD</sequence>
<organism evidence="3 4">
    <name type="scientific">Reticulomyxa filosa</name>
    <dbReference type="NCBI Taxonomy" id="46433"/>
    <lineage>
        <taxon>Eukaryota</taxon>
        <taxon>Sar</taxon>
        <taxon>Rhizaria</taxon>
        <taxon>Retaria</taxon>
        <taxon>Foraminifera</taxon>
        <taxon>Monothalamids</taxon>
        <taxon>Reticulomyxidae</taxon>
        <taxon>Reticulomyxa</taxon>
    </lineage>
</organism>
<accession>X6MMC4</accession>
<proteinExistence type="predicted"/>